<keyword evidence="1" id="KW-1133">Transmembrane helix</keyword>
<evidence type="ECO:0000256" key="1">
    <source>
        <dbReference type="SAM" id="Phobius"/>
    </source>
</evidence>
<dbReference type="EMBL" id="QSGO01000011">
    <property type="protein sequence ID" value="RHB34106.1"/>
    <property type="molecule type" value="Genomic_DNA"/>
</dbReference>
<dbReference type="AlphaFoldDB" id="A0A413VKJ5"/>
<reference evidence="2 3" key="1">
    <citation type="submission" date="2018-08" db="EMBL/GenBank/DDBJ databases">
        <title>A genome reference for cultivated species of the human gut microbiota.</title>
        <authorList>
            <person name="Zou Y."/>
            <person name="Xue W."/>
            <person name="Luo G."/>
        </authorList>
    </citation>
    <scope>NUCLEOTIDE SEQUENCE [LARGE SCALE GENOMIC DNA]</scope>
    <source>
        <strain evidence="2 3">AM40-30BH</strain>
    </source>
</reference>
<gene>
    <name evidence="2" type="ORF">DW888_14545</name>
</gene>
<evidence type="ECO:0008006" key="4">
    <source>
        <dbReference type="Google" id="ProtNLM"/>
    </source>
</evidence>
<protein>
    <recommendedName>
        <fullName evidence="4">SoxR reducing system RseC family protein</fullName>
    </recommendedName>
</protein>
<feature type="transmembrane region" description="Helical" evidence="1">
    <location>
        <begin position="111"/>
        <end position="131"/>
    </location>
</feature>
<accession>A0A413VKJ5</accession>
<dbReference type="Proteomes" id="UP000284379">
    <property type="component" value="Unassembled WGS sequence"/>
</dbReference>
<keyword evidence="1" id="KW-0812">Transmembrane</keyword>
<proteinExistence type="predicted"/>
<comment type="caution">
    <text evidence="2">The sequence shown here is derived from an EMBL/GenBank/DDBJ whole genome shotgun (WGS) entry which is preliminary data.</text>
</comment>
<sequence length="256" mass="29903">MTSKEQKQAEKLLQRNGIGFHDIGSFSFMKRYYQMPRKSNLISKDKYGAGVLTLHLNKGTTKAIYLPLYRHPTAVIHYLLSREIPFENYKPGKREAGITIPEKKYHRSSLYLLYFASLFIVFAILGCKMIVSGILWGIIPGILSLILSTFLLCALLTRFGYLTLDNDSLTVHSIGRTVTFPYSSLRKVNFDYARERTFTYNMEVLDQDYNYYLYYIGRVPRRKLKEITEHLLQAGIDTTCYIETDKRYYQDNYSKH</sequence>
<keyword evidence="1" id="KW-0472">Membrane</keyword>
<feature type="transmembrane region" description="Helical" evidence="1">
    <location>
        <begin position="137"/>
        <end position="156"/>
    </location>
</feature>
<evidence type="ECO:0000313" key="3">
    <source>
        <dbReference type="Proteomes" id="UP000284379"/>
    </source>
</evidence>
<evidence type="ECO:0000313" key="2">
    <source>
        <dbReference type="EMBL" id="RHB34106.1"/>
    </source>
</evidence>
<organism evidence="2 3">
    <name type="scientific">Bacteroides nordii</name>
    <dbReference type="NCBI Taxonomy" id="291645"/>
    <lineage>
        <taxon>Bacteria</taxon>
        <taxon>Pseudomonadati</taxon>
        <taxon>Bacteroidota</taxon>
        <taxon>Bacteroidia</taxon>
        <taxon>Bacteroidales</taxon>
        <taxon>Bacteroidaceae</taxon>
        <taxon>Bacteroides</taxon>
    </lineage>
</organism>
<name>A0A413VKJ5_9BACE</name>